<sequence>MEAIIAADYVNNAVLETINKDEDWKGTPVDGRGRFVNLQHPYSPSFMEVIRWKMKENPFKAEKEKLRWKPDVLTDASWLNGDDDVIAWLGHCTFFIRIGGVRLLTDPVFADILAVKRVSPFPVNPILLTKLDYILLSHDHRDHCDKPTLQRLARNNPKAAYLSGLGMEPLLKAFTGSAQIQEAGWYQQYQTENIKITYVPARHWGKRGAFDTNRRLWGGFVIESAQRRIYFGGDSGYDTHYQQMQEVFGGFDYALLGIGAFEPEWFMHRVHQSPALAIKAIGELQAKYAIPMHFGTFDLSDEPLDLPLKVFKQVATENGLEKRIKPLRIGEALHLV</sequence>
<dbReference type="STRING" id="1004.SAMN05661012_01268"/>
<dbReference type="InterPro" id="IPR036866">
    <property type="entry name" value="RibonucZ/Hydroxyglut_hydro"/>
</dbReference>
<organism evidence="2 4">
    <name type="scientific">Chitinophaga sancti</name>
    <dbReference type="NCBI Taxonomy" id="1004"/>
    <lineage>
        <taxon>Bacteria</taxon>
        <taxon>Pseudomonadati</taxon>
        <taxon>Bacteroidota</taxon>
        <taxon>Chitinophagia</taxon>
        <taxon>Chitinophagales</taxon>
        <taxon>Chitinophagaceae</taxon>
        <taxon>Chitinophaga</taxon>
    </lineage>
</organism>
<dbReference type="OrthoDB" id="9805728at2"/>
<dbReference type="GO" id="GO:0005737">
    <property type="term" value="C:cytoplasm"/>
    <property type="evidence" value="ECO:0007669"/>
    <property type="project" value="TreeGrafter"/>
</dbReference>
<dbReference type="EMBL" id="FPIZ01000003">
    <property type="protein sequence ID" value="SFW34000.1"/>
    <property type="molecule type" value="Genomic_DNA"/>
</dbReference>
<proteinExistence type="predicted"/>
<dbReference type="Gene3D" id="3.60.15.10">
    <property type="entry name" value="Ribonuclease Z/Hydroxyacylglutathione hydrolase-like"/>
    <property type="match status" value="1"/>
</dbReference>
<evidence type="ECO:0000259" key="1">
    <source>
        <dbReference type="Pfam" id="PF12706"/>
    </source>
</evidence>
<dbReference type="GO" id="GO:0070290">
    <property type="term" value="F:N-acylphosphatidylethanolamine-specific phospholipase D activity"/>
    <property type="evidence" value="ECO:0007669"/>
    <property type="project" value="InterPro"/>
</dbReference>
<dbReference type="InterPro" id="IPR024884">
    <property type="entry name" value="NAPE-PLD"/>
</dbReference>
<dbReference type="RefSeq" id="WP_072357983.1">
    <property type="nucleotide sequence ID" value="NZ_CBHWAX010000102.1"/>
</dbReference>
<reference evidence="3 5" key="2">
    <citation type="submission" date="2023-11" db="EMBL/GenBank/DDBJ databases">
        <title>MicrobeMod: A computational toolkit for identifying prokaryotic methylation and restriction-modification with nanopore sequencing.</title>
        <authorList>
            <person name="Crits-Christoph A."/>
            <person name="Kang S.C."/>
            <person name="Lee H."/>
            <person name="Ostrov N."/>
        </authorList>
    </citation>
    <scope>NUCLEOTIDE SEQUENCE [LARGE SCALE GENOMIC DNA]</scope>
    <source>
        <strain evidence="3 5">ATCC 23090</strain>
    </source>
</reference>
<dbReference type="PANTHER" id="PTHR15032:SF4">
    <property type="entry name" value="N-ACYL-PHOSPHATIDYLETHANOLAMINE-HYDROLYZING PHOSPHOLIPASE D"/>
    <property type="match status" value="1"/>
</dbReference>
<evidence type="ECO:0000313" key="2">
    <source>
        <dbReference type="EMBL" id="SFW34000.1"/>
    </source>
</evidence>
<reference evidence="2 4" key="1">
    <citation type="submission" date="2016-11" db="EMBL/GenBank/DDBJ databases">
        <authorList>
            <person name="Jaros S."/>
            <person name="Januszkiewicz K."/>
            <person name="Wedrychowicz H."/>
        </authorList>
    </citation>
    <scope>NUCLEOTIDE SEQUENCE [LARGE SCALE GENOMIC DNA]</scope>
    <source>
        <strain evidence="2 4">DSM 784</strain>
    </source>
</reference>
<dbReference type="EMBL" id="CP140154">
    <property type="protein sequence ID" value="WQG91111.1"/>
    <property type="molecule type" value="Genomic_DNA"/>
</dbReference>
<dbReference type="PIRSF" id="PIRSF038896">
    <property type="entry name" value="NAPE-PLD"/>
    <property type="match status" value="1"/>
</dbReference>
<name>A0A1K1NEX9_9BACT</name>
<protein>
    <submittedName>
        <fullName evidence="2">L-ascorbate metabolism protein UlaG, beta-lactamase superfamily</fullName>
    </submittedName>
    <submittedName>
        <fullName evidence="3">MBL fold metallo-hydrolase</fullName>
    </submittedName>
</protein>
<accession>A0A1K1NEX9</accession>
<dbReference type="Proteomes" id="UP001326715">
    <property type="component" value="Chromosome"/>
</dbReference>
<evidence type="ECO:0000313" key="3">
    <source>
        <dbReference type="EMBL" id="WQG91111.1"/>
    </source>
</evidence>
<dbReference type="AlphaFoldDB" id="A0A1K1NEX9"/>
<dbReference type="PANTHER" id="PTHR15032">
    <property type="entry name" value="N-ACYL-PHOSPHATIDYLETHANOLAMINE-HYDROLYZING PHOSPHOLIPASE D"/>
    <property type="match status" value="1"/>
</dbReference>
<dbReference type="Proteomes" id="UP000183788">
    <property type="component" value="Unassembled WGS sequence"/>
</dbReference>
<feature type="domain" description="Metallo-beta-lactamase" evidence="1">
    <location>
        <begin position="102"/>
        <end position="294"/>
    </location>
</feature>
<dbReference type="SUPFAM" id="SSF56281">
    <property type="entry name" value="Metallo-hydrolase/oxidoreductase"/>
    <property type="match status" value="1"/>
</dbReference>
<dbReference type="InterPro" id="IPR001279">
    <property type="entry name" value="Metallo-B-lactamas"/>
</dbReference>
<evidence type="ECO:0000313" key="5">
    <source>
        <dbReference type="Proteomes" id="UP001326715"/>
    </source>
</evidence>
<gene>
    <name evidence="2" type="ORF">SAMN05661012_01268</name>
    <name evidence="3" type="ORF">SR876_06345</name>
</gene>
<dbReference type="GO" id="GO:0008270">
    <property type="term" value="F:zinc ion binding"/>
    <property type="evidence" value="ECO:0007669"/>
    <property type="project" value="InterPro"/>
</dbReference>
<dbReference type="Pfam" id="PF12706">
    <property type="entry name" value="Lactamase_B_2"/>
    <property type="match status" value="1"/>
</dbReference>
<evidence type="ECO:0000313" key="4">
    <source>
        <dbReference type="Proteomes" id="UP000183788"/>
    </source>
</evidence>
<keyword evidence="5" id="KW-1185">Reference proteome</keyword>